<reference evidence="1" key="1">
    <citation type="submission" date="2017-08" db="EMBL/GenBank/DDBJ databases">
        <authorList>
            <person name="Polle J.E."/>
            <person name="Barry K."/>
            <person name="Cushman J."/>
            <person name="Schmutz J."/>
            <person name="Tran D."/>
            <person name="Hathwaick L.T."/>
            <person name="Yim W.C."/>
            <person name="Jenkins J."/>
            <person name="Mckie-Krisberg Z.M."/>
            <person name="Prochnik S."/>
            <person name="Lindquist E."/>
            <person name="Dockter R.B."/>
            <person name="Adam C."/>
            <person name="Molina H."/>
            <person name="Bunkerborg J."/>
            <person name="Jin E."/>
            <person name="Buchheim M."/>
            <person name="Magnuson J."/>
        </authorList>
    </citation>
    <scope>NUCLEOTIDE SEQUENCE</scope>
    <source>
        <strain evidence="1">CCAP 19/18</strain>
    </source>
</reference>
<gene>
    <name evidence="1" type="ORF">DUNSADRAFT_7061</name>
</gene>
<keyword evidence="2" id="KW-1185">Reference proteome</keyword>
<accession>A0ABQ7H6G7</accession>
<evidence type="ECO:0000313" key="1">
    <source>
        <dbReference type="EMBL" id="KAF5842452.1"/>
    </source>
</evidence>
<sequence length="50" mass="5578">MSQWGASEKVVFCTFASPLLASLSIFHDIDMESFYSSGFDLIFLAFNHIG</sequence>
<comment type="caution">
    <text evidence="1">The sequence shown here is derived from an EMBL/GenBank/DDBJ whole genome shotgun (WGS) entry which is preliminary data.</text>
</comment>
<name>A0ABQ7H6G7_DUNSA</name>
<evidence type="ECO:0000313" key="2">
    <source>
        <dbReference type="Proteomes" id="UP000815325"/>
    </source>
</evidence>
<proteinExistence type="predicted"/>
<organism evidence="1 2">
    <name type="scientific">Dunaliella salina</name>
    <name type="common">Green alga</name>
    <name type="synonym">Protococcus salinus</name>
    <dbReference type="NCBI Taxonomy" id="3046"/>
    <lineage>
        <taxon>Eukaryota</taxon>
        <taxon>Viridiplantae</taxon>
        <taxon>Chlorophyta</taxon>
        <taxon>core chlorophytes</taxon>
        <taxon>Chlorophyceae</taxon>
        <taxon>CS clade</taxon>
        <taxon>Chlamydomonadales</taxon>
        <taxon>Dunaliellaceae</taxon>
        <taxon>Dunaliella</taxon>
    </lineage>
</organism>
<dbReference type="EMBL" id="MU069461">
    <property type="protein sequence ID" value="KAF5842452.1"/>
    <property type="molecule type" value="Genomic_DNA"/>
</dbReference>
<dbReference type="Proteomes" id="UP000815325">
    <property type="component" value="Unassembled WGS sequence"/>
</dbReference>
<protein>
    <submittedName>
        <fullName evidence="1">Uncharacterized protein</fullName>
    </submittedName>
</protein>